<evidence type="ECO:0000256" key="3">
    <source>
        <dbReference type="ARBA" id="ARBA00022801"/>
    </source>
</evidence>
<dbReference type="InterPro" id="IPR006879">
    <property type="entry name" value="YdjC-like"/>
</dbReference>
<accession>A0A927C6C3</accession>
<proteinExistence type="predicted"/>
<keyword evidence="7" id="KW-1185">Reference proteome</keyword>
<dbReference type="AlphaFoldDB" id="A0A927C6C3"/>
<evidence type="ECO:0000256" key="5">
    <source>
        <dbReference type="ARBA" id="ARBA00023277"/>
    </source>
</evidence>
<evidence type="ECO:0000256" key="1">
    <source>
        <dbReference type="ARBA" id="ARBA00001946"/>
    </source>
</evidence>
<comment type="caution">
    <text evidence="6">The sequence shown here is derived from an EMBL/GenBank/DDBJ whole genome shotgun (WGS) entry which is preliminary data.</text>
</comment>
<dbReference type="Pfam" id="PF04794">
    <property type="entry name" value="YdjC"/>
    <property type="match status" value="1"/>
</dbReference>
<dbReference type="PANTHER" id="PTHR31609">
    <property type="entry name" value="YDJC DEACETYLASE FAMILY MEMBER"/>
    <property type="match status" value="1"/>
</dbReference>
<dbReference type="GO" id="GO:0016787">
    <property type="term" value="F:hydrolase activity"/>
    <property type="evidence" value="ECO:0007669"/>
    <property type="project" value="UniProtKB-KW"/>
</dbReference>
<evidence type="ECO:0000256" key="2">
    <source>
        <dbReference type="ARBA" id="ARBA00022723"/>
    </source>
</evidence>
<sequence>MSKHLIINCDDFGQSTAANQAIIHLLEEGKVSSATIMPPAPAFEAAAAWCRDRGKGRAQVGLHLTLTSEIDGLRWKSLTGLPSLHDESGFMHRTVVEFERKAVTRDVVAEMRAQFEAVKQAGIAITHVDNHMGSLYGMATGRSHIPQVMLQCSRRGLPFRLFRRIHSKDKLLASIPRAERMLAPAVALADVLGVAVPDYLLSHSYPIEEGETYESFKRMLIDKLYDLPEGVSETYIHPAVDDDRLQAIIPSWTKRVWEYKLMFDPDFAHALRDAQVTLTNYRYVREHRRHSRIRSAGTLLKSLLSRKK</sequence>
<reference evidence="6" key="1">
    <citation type="submission" date="2020-09" db="EMBL/GenBank/DDBJ databases">
        <title>A novel bacterium of genus Paenibacillus, isolated from South China Sea.</title>
        <authorList>
            <person name="Huang H."/>
            <person name="Mo K."/>
            <person name="Hu Y."/>
        </authorList>
    </citation>
    <scope>NUCLEOTIDE SEQUENCE</scope>
    <source>
        <strain evidence="6">IB182363</strain>
    </source>
</reference>
<organism evidence="6 7">
    <name type="scientific">Paenibacillus oceani</name>
    <dbReference type="NCBI Taxonomy" id="2772510"/>
    <lineage>
        <taxon>Bacteria</taxon>
        <taxon>Bacillati</taxon>
        <taxon>Bacillota</taxon>
        <taxon>Bacilli</taxon>
        <taxon>Bacillales</taxon>
        <taxon>Paenibacillaceae</taxon>
        <taxon>Paenibacillus</taxon>
    </lineage>
</organism>
<dbReference type="Proteomes" id="UP000639396">
    <property type="component" value="Unassembled WGS sequence"/>
</dbReference>
<dbReference type="CDD" id="cd10802">
    <property type="entry name" value="YdjC_TTHB029_like"/>
    <property type="match status" value="1"/>
</dbReference>
<dbReference type="EMBL" id="JACXJA010000001">
    <property type="protein sequence ID" value="MBD2860571.1"/>
    <property type="molecule type" value="Genomic_DNA"/>
</dbReference>
<dbReference type="GO" id="GO:0046872">
    <property type="term" value="F:metal ion binding"/>
    <property type="evidence" value="ECO:0007669"/>
    <property type="project" value="UniProtKB-KW"/>
</dbReference>
<keyword evidence="3" id="KW-0378">Hydrolase</keyword>
<evidence type="ECO:0000313" key="6">
    <source>
        <dbReference type="EMBL" id="MBD2860571.1"/>
    </source>
</evidence>
<dbReference type="Gene3D" id="3.20.20.370">
    <property type="entry name" value="Glycoside hydrolase/deacetylase"/>
    <property type="match status" value="1"/>
</dbReference>
<gene>
    <name evidence="6" type="ORF">IDH45_01040</name>
</gene>
<dbReference type="InterPro" id="IPR011330">
    <property type="entry name" value="Glyco_hydro/deAcase_b/a-brl"/>
</dbReference>
<dbReference type="RefSeq" id="WP_190923807.1">
    <property type="nucleotide sequence ID" value="NZ_JACXJA010000001.1"/>
</dbReference>
<keyword evidence="2" id="KW-0479">Metal-binding</keyword>
<protein>
    <submittedName>
        <fullName evidence="6">Polysaccharide deacetylase family protein</fullName>
    </submittedName>
</protein>
<evidence type="ECO:0000256" key="4">
    <source>
        <dbReference type="ARBA" id="ARBA00022842"/>
    </source>
</evidence>
<dbReference type="GO" id="GO:0019213">
    <property type="term" value="F:deacetylase activity"/>
    <property type="evidence" value="ECO:0007669"/>
    <property type="project" value="TreeGrafter"/>
</dbReference>
<dbReference type="GO" id="GO:0005975">
    <property type="term" value="P:carbohydrate metabolic process"/>
    <property type="evidence" value="ECO:0007669"/>
    <property type="project" value="InterPro"/>
</dbReference>
<keyword evidence="5" id="KW-0119">Carbohydrate metabolism</keyword>
<evidence type="ECO:0000313" key="7">
    <source>
        <dbReference type="Proteomes" id="UP000639396"/>
    </source>
</evidence>
<dbReference type="SUPFAM" id="SSF88713">
    <property type="entry name" value="Glycoside hydrolase/deacetylase"/>
    <property type="match status" value="1"/>
</dbReference>
<dbReference type="PANTHER" id="PTHR31609:SF1">
    <property type="entry name" value="CARBOHYDRATE DEACETYLASE"/>
    <property type="match status" value="1"/>
</dbReference>
<name>A0A927C6C3_9BACL</name>
<keyword evidence="4" id="KW-0460">Magnesium</keyword>
<comment type="cofactor">
    <cofactor evidence="1">
        <name>Mg(2+)</name>
        <dbReference type="ChEBI" id="CHEBI:18420"/>
    </cofactor>
</comment>